<protein>
    <submittedName>
        <fullName evidence="1">Uncharacterized protein</fullName>
    </submittedName>
</protein>
<organism evidence="1 2">
    <name type="scientific">Sphaerodactylus townsendi</name>
    <dbReference type="NCBI Taxonomy" id="933632"/>
    <lineage>
        <taxon>Eukaryota</taxon>
        <taxon>Metazoa</taxon>
        <taxon>Chordata</taxon>
        <taxon>Craniata</taxon>
        <taxon>Vertebrata</taxon>
        <taxon>Euteleostomi</taxon>
        <taxon>Lepidosauria</taxon>
        <taxon>Squamata</taxon>
        <taxon>Bifurcata</taxon>
        <taxon>Gekkota</taxon>
        <taxon>Sphaerodactylidae</taxon>
        <taxon>Sphaerodactylus</taxon>
    </lineage>
</organism>
<accession>A0ACB8FRP6</accession>
<dbReference type="EMBL" id="CM037619">
    <property type="protein sequence ID" value="KAH8008255.1"/>
    <property type="molecule type" value="Genomic_DNA"/>
</dbReference>
<keyword evidence="2" id="KW-1185">Reference proteome</keyword>
<evidence type="ECO:0000313" key="1">
    <source>
        <dbReference type="EMBL" id="KAH8008255.1"/>
    </source>
</evidence>
<reference evidence="1" key="1">
    <citation type="submission" date="2021-08" db="EMBL/GenBank/DDBJ databases">
        <title>The first chromosome-level gecko genome reveals the dynamic sex chromosomes of Neotropical dwarf geckos (Sphaerodactylidae: Sphaerodactylus).</title>
        <authorList>
            <person name="Pinto B.J."/>
            <person name="Keating S.E."/>
            <person name="Gamble T."/>
        </authorList>
    </citation>
    <scope>NUCLEOTIDE SEQUENCE</scope>
    <source>
        <strain evidence="1">TG3544</strain>
    </source>
</reference>
<evidence type="ECO:0000313" key="2">
    <source>
        <dbReference type="Proteomes" id="UP000827872"/>
    </source>
</evidence>
<dbReference type="Proteomes" id="UP000827872">
    <property type="component" value="Linkage Group LG06"/>
</dbReference>
<proteinExistence type="predicted"/>
<sequence>MTILDSLGWGRILHPWQKKQEAIFGRTGRPRALPARHNQRQNQIIIWATRRLRSGLLGRNTTTELQTLFKTRRTPPPGPRFSGAEEQAAILGHSTGQRGRFSWEPRLSEVLDLEHDTEGYSVASEPGSQCRTDRRPGTTRRPQDNFIIMGGEEFACPACEVFYTLSGLSSGWM</sequence>
<gene>
    <name evidence="1" type="ORF">K3G42_028563</name>
</gene>
<name>A0ACB8FRP6_9SAUR</name>
<comment type="caution">
    <text evidence="1">The sequence shown here is derived from an EMBL/GenBank/DDBJ whole genome shotgun (WGS) entry which is preliminary data.</text>
</comment>